<sequence length="638" mass="71704">MLISTENEQISLVSVSAKESFQTSHMESNPDSIDGLPPVSYFSDSPPLPTICTDVNVIPEHEKNELQQSISNLEGEISQLKLRQRLWDEKRREALNKIIDIKGSIRVFCRVRPFLLMDKRRIREPISAGSEKIVVKSAGTRKGFDFDKVFPQETSQEDVFAEVKPILRSALDGHNVCIFAHGQTGTGKTFTMDGTSEHPGIIPRALKELFCQASLDSSSYITFSMSMLEVYMGSLRDLLSPKPACRPHEAVTRCNLNIQTDPKGLVEIEGLTEVQIVDFAKARWWYNRGRRVRSTSWTNVNEASSRSHCLTRITMFRHGDASEAKREVGKLWMVDLGGSERLLKTGATGLTLDEGRAINLSLSALGDVIAALRRKRGHVPYRNSKLTQILKDSLGAGSKVLMLVHVSPCEEDVGETICSLSFAKRARAIECNRELSEDLKSHREKRVKELEEDMREAEEERHKLKNQIQKVDLLLRENRKLFSTTYGPLEDEKAPISPKEYLKEAVEMPRKPEKTSKGNVSNSLPRFMTSTAASRQRQSAAEREVVGKARSLRSLARSSIQFTASQSMSYSDPQIKAILQNSNRKSRYAQEAADTLPAESPKCNVSESSKTRSKLVTSSDPNLRVTLGRHRRRMSDLI</sequence>
<evidence type="ECO:0000256" key="9">
    <source>
        <dbReference type="SAM" id="MobiDB-lite"/>
    </source>
</evidence>
<dbReference type="FunFam" id="3.40.850.10:FF:000074">
    <property type="entry name" value="p-loop containing nucleoside triphosphate hydrolase superfamily protein"/>
    <property type="match status" value="1"/>
</dbReference>
<dbReference type="GO" id="GO:0005524">
    <property type="term" value="F:ATP binding"/>
    <property type="evidence" value="ECO:0007669"/>
    <property type="project" value="UniProtKB-UniRule"/>
</dbReference>
<dbReference type="GO" id="GO:0005874">
    <property type="term" value="C:microtubule"/>
    <property type="evidence" value="ECO:0007669"/>
    <property type="project" value="UniProtKB-KW"/>
</dbReference>
<dbReference type="GO" id="GO:0007018">
    <property type="term" value="P:microtubule-based movement"/>
    <property type="evidence" value="ECO:0007669"/>
    <property type="project" value="InterPro"/>
</dbReference>
<dbReference type="SMART" id="SM00129">
    <property type="entry name" value="KISc"/>
    <property type="match status" value="1"/>
</dbReference>
<evidence type="ECO:0000256" key="6">
    <source>
        <dbReference type="ARBA" id="ARBA00023175"/>
    </source>
</evidence>
<reference evidence="14" key="1">
    <citation type="journal article" date="2020" name="Genome Biol.">
        <title>Gamete binning: chromosome-level and haplotype-resolved genome assembly enabled by high-throughput single-cell sequencing of gamete genomes.</title>
        <authorList>
            <person name="Campoy J.A."/>
            <person name="Sun H."/>
            <person name="Goel M."/>
            <person name="Jiao W.-B."/>
            <person name="Folz-Donahue K."/>
            <person name="Wang N."/>
            <person name="Rubio M."/>
            <person name="Liu C."/>
            <person name="Kukat C."/>
            <person name="Ruiz D."/>
            <person name="Huettel B."/>
            <person name="Schneeberger K."/>
        </authorList>
    </citation>
    <scope>NUCLEOTIDE SEQUENCE [LARGE SCALE GENOMIC DNA]</scope>
    <source>
        <strain evidence="14">cv. Rojo Pasion</strain>
    </source>
</reference>
<gene>
    <name evidence="11" type="ORF">CURHAP_LOCUS40934</name>
    <name evidence="12" type="ORF">ORAREDHAP_LOCUS40848</name>
</gene>
<dbReference type="PROSITE" id="PS50067">
    <property type="entry name" value="KINESIN_MOTOR_2"/>
    <property type="match status" value="1"/>
</dbReference>
<dbReference type="Proteomes" id="UP000507245">
    <property type="component" value="Unassembled WGS sequence"/>
</dbReference>
<proteinExistence type="inferred from homology"/>
<dbReference type="Gene3D" id="3.40.850.10">
    <property type="entry name" value="Kinesin motor domain"/>
    <property type="match status" value="1"/>
</dbReference>
<feature type="coiled-coil region" evidence="8">
    <location>
        <begin position="432"/>
        <end position="477"/>
    </location>
</feature>
<evidence type="ECO:0000256" key="5">
    <source>
        <dbReference type="ARBA" id="ARBA00023054"/>
    </source>
</evidence>
<organism evidence="12 14">
    <name type="scientific">Prunus armeniaca</name>
    <name type="common">Apricot</name>
    <name type="synonym">Armeniaca vulgaris</name>
    <dbReference type="NCBI Taxonomy" id="36596"/>
    <lineage>
        <taxon>Eukaryota</taxon>
        <taxon>Viridiplantae</taxon>
        <taxon>Streptophyta</taxon>
        <taxon>Embryophyta</taxon>
        <taxon>Tracheophyta</taxon>
        <taxon>Spermatophyta</taxon>
        <taxon>Magnoliopsida</taxon>
        <taxon>eudicotyledons</taxon>
        <taxon>Gunneridae</taxon>
        <taxon>Pentapetalae</taxon>
        <taxon>rosids</taxon>
        <taxon>fabids</taxon>
        <taxon>Rosales</taxon>
        <taxon>Rosaceae</taxon>
        <taxon>Amygdaloideae</taxon>
        <taxon>Amygdaleae</taxon>
        <taxon>Prunus</taxon>
    </lineage>
</organism>
<dbReference type="SUPFAM" id="SSF52540">
    <property type="entry name" value="P-loop containing nucleoside triphosphate hydrolases"/>
    <property type="match status" value="1"/>
</dbReference>
<keyword evidence="6 7" id="KW-0505">Motor protein</keyword>
<keyword evidence="4 7" id="KW-0067">ATP-binding</keyword>
<evidence type="ECO:0000259" key="10">
    <source>
        <dbReference type="PROSITE" id="PS50067"/>
    </source>
</evidence>
<dbReference type="OrthoDB" id="3176171at2759"/>
<dbReference type="PRINTS" id="PR00380">
    <property type="entry name" value="KINESINHEAVY"/>
</dbReference>
<dbReference type="PANTHER" id="PTHR47972:SF9">
    <property type="entry name" value="KINESIN-LIKE PROTEIN KIN-14U"/>
    <property type="match status" value="1"/>
</dbReference>
<dbReference type="EMBL" id="CAEKKB010000006">
    <property type="protein sequence ID" value="CAB4315993.1"/>
    <property type="molecule type" value="Genomic_DNA"/>
</dbReference>
<evidence type="ECO:0000256" key="3">
    <source>
        <dbReference type="ARBA" id="ARBA00022741"/>
    </source>
</evidence>
<evidence type="ECO:0000256" key="2">
    <source>
        <dbReference type="ARBA" id="ARBA00022701"/>
    </source>
</evidence>
<reference evidence="12 13" key="2">
    <citation type="submission" date="2020-05" db="EMBL/GenBank/DDBJ databases">
        <authorList>
            <person name="Campoy J."/>
            <person name="Schneeberger K."/>
            <person name="Spophaly S."/>
        </authorList>
    </citation>
    <scope>NUCLEOTIDE SEQUENCE [LARGE SCALE GENOMIC DNA]</scope>
    <source>
        <strain evidence="12">PruArmRojPasFocal</strain>
    </source>
</reference>
<keyword evidence="14" id="KW-1185">Reference proteome</keyword>
<dbReference type="InterPro" id="IPR036961">
    <property type="entry name" value="Kinesin_motor_dom_sf"/>
</dbReference>
<accession>A0A6J5XUC0</accession>
<protein>
    <recommendedName>
        <fullName evidence="10">Kinesin motor domain-containing protein</fullName>
    </recommendedName>
</protein>
<keyword evidence="3 7" id="KW-0547">Nucleotide-binding</keyword>
<evidence type="ECO:0000313" key="12">
    <source>
        <dbReference type="EMBL" id="CAB4315993.1"/>
    </source>
</evidence>
<dbReference type="GO" id="GO:0008017">
    <property type="term" value="F:microtubule binding"/>
    <property type="evidence" value="ECO:0007669"/>
    <property type="project" value="InterPro"/>
</dbReference>
<name>A0A6J5XUC0_PRUAR</name>
<keyword evidence="5 8" id="KW-0175">Coiled coil</keyword>
<evidence type="ECO:0000256" key="7">
    <source>
        <dbReference type="PROSITE-ProRule" id="PRU00283"/>
    </source>
</evidence>
<feature type="domain" description="Kinesin motor" evidence="10">
    <location>
        <begin position="104"/>
        <end position="429"/>
    </location>
</feature>
<evidence type="ECO:0000256" key="1">
    <source>
        <dbReference type="ARBA" id="ARBA00010899"/>
    </source>
</evidence>
<dbReference type="Pfam" id="PF00225">
    <property type="entry name" value="Kinesin"/>
    <property type="match status" value="1"/>
</dbReference>
<evidence type="ECO:0000313" key="13">
    <source>
        <dbReference type="Proteomes" id="UP000507222"/>
    </source>
</evidence>
<feature type="region of interest" description="Disordered" evidence="9">
    <location>
        <begin position="593"/>
        <end position="619"/>
    </location>
</feature>
<evidence type="ECO:0000313" key="11">
    <source>
        <dbReference type="EMBL" id="CAB4285183.1"/>
    </source>
</evidence>
<dbReference type="Proteomes" id="UP000507222">
    <property type="component" value="Unassembled WGS sequence"/>
</dbReference>
<feature type="binding site" evidence="7">
    <location>
        <begin position="182"/>
        <end position="189"/>
    </location>
    <ligand>
        <name>ATP</name>
        <dbReference type="ChEBI" id="CHEBI:30616"/>
    </ligand>
</feature>
<dbReference type="PANTHER" id="PTHR47972">
    <property type="entry name" value="KINESIN-LIKE PROTEIN KLP-3"/>
    <property type="match status" value="1"/>
</dbReference>
<dbReference type="AlphaFoldDB" id="A0A6J5XUC0"/>
<dbReference type="EMBL" id="CAEKDK010000006">
    <property type="protein sequence ID" value="CAB4285183.1"/>
    <property type="molecule type" value="Genomic_DNA"/>
</dbReference>
<dbReference type="InterPro" id="IPR027417">
    <property type="entry name" value="P-loop_NTPase"/>
</dbReference>
<keyword evidence="2" id="KW-0493">Microtubule</keyword>
<evidence type="ECO:0000256" key="8">
    <source>
        <dbReference type="SAM" id="Coils"/>
    </source>
</evidence>
<dbReference type="InterPro" id="IPR027640">
    <property type="entry name" value="Kinesin-like_fam"/>
</dbReference>
<evidence type="ECO:0000313" key="14">
    <source>
        <dbReference type="Proteomes" id="UP000507245"/>
    </source>
</evidence>
<comment type="similarity">
    <text evidence="1">Belongs to the TRAFAC class myosin-kinesin ATPase superfamily. Kinesin family. KIN-14 subfamily.</text>
</comment>
<dbReference type="GO" id="GO:0003777">
    <property type="term" value="F:microtubule motor activity"/>
    <property type="evidence" value="ECO:0007669"/>
    <property type="project" value="InterPro"/>
</dbReference>
<dbReference type="InterPro" id="IPR001752">
    <property type="entry name" value="Kinesin_motor_dom"/>
</dbReference>
<feature type="compositionally biased region" description="Polar residues" evidence="9">
    <location>
        <begin position="603"/>
        <end position="619"/>
    </location>
</feature>
<evidence type="ECO:0000256" key="4">
    <source>
        <dbReference type="ARBA" id="ARBA00022840"/>
    </source>
</evidence>